<dbReference type="InterPro" id="IPR006141">
    <property type="entry name" value="Intein_N"/>
</dbReference>
<dbReference type="PROSITE" id="PS50817">
    <property type="entry name" value="INTEIN_N_TER"/>
    <property type="match status" value="1"/>
</dbReference>
<evidence type="ECO:0000313" key="3">
    <source>
        <dbReference type="Proteomes" id="UP000292345"/>
    </source>
</evidence>
<feature type="signal peptide" evidence="1">
    <location>
        <begin position="1"/>
        <end position="21"/>
    </location>
</feature>
<sequence length="259" mass="28338">MKALTFLLSILTALLTFQASATMDLATYSNRAEVDAGVAGRCVYQPIGQSECHMRIDWAVNNGKITRRAGDWGKANGFYPIIDMFSQNIAAVCKCGCFEQDTLIRAVRDGKIQDIRAKDLGKQDSLVALNGEATLNNMATESFEMKFRTKGPETPALYVFTFEDGTELKVTQHHGMLLGDGSMVSAKDVKSGSTMYNAQGTELAVTSITREFTDANVYNFETDGDSVTNHIIVANGIFVGDLSWQNQLHADLGKVVVRQ</sequence>
<dbReference type="SUPFAM" id="SSF51294">
    <property type="entry name" value="Hedgehog/intein (Hint) domain"/>
    <property type="match status" value="1"/>
</dbReference>
<dbReference type="RefSeq" id="WP_125720675.1">
    <property type="nucleotide sequence ID" value="NZ_PPUZ01000010.1"/>
</dbReference>
<comment type="caution">
    <text evidence="2">The sequence shown here is derived from an EMBL/GenBank/DDBJ whole genome shotgun (WGS) entry which is preliminary data.</text>
</comment>
<keyword evidence="1" id="KW-0732">Signal</keyword>
<evidence type="ECO:0000313" key="2">
    <source>
        <dbReference type="EMBL" id="RZM84329.1"/>
    </source>
</evidence>
<proteinExistence type="predicted"/>
<gene>
    <name evidence="2" type="ORF">C3B51_04255</name>
</gene>
<accession>A0A4Q7EL23</accession>
<dbReference type="GO" id="GO:0016539">
    <property type="term" value="P:intein-mediated protein splicing"/>
    <property type="evidence" value="ECO:0007669"/>
    <property type="project" value="InterPro"/>
</dbReference>
<evidence type="ECO:0008006" key="4">
    <source>
        <dbReference type="Google" id="ProtNLM"/>
    </source>
</evidence>
<reference evidence="2 3" key="1">
    <citation type="submission" date="2018-01" db="EMBL/GenBank/DDBJ databases">
        <title>Co-occurrence of chitin degradation, pigmentation and bioactivity in marine Pseudoalteromonas.</title>
        <authorList>
            <person name="Paulsen S."/>
            <person name="Gram L."/>
            <person name="Machado H."/>
        </authorList>
    </citation>
    <scope>NUCLEOTIDE SEQUENCE [LARGE SCALE GENOMIC DNA]</scope>
    <source>
        <strain evidence="2 3">S1946</strain>
    </source>
</reference>
<dbReference type="InterPro" id="IPR036844">
    <property type="entry name" value="Hint_dom_sf"/>
</dbReference>
<dbReference type="Proteomes" id="UP000292345">
    <property type="component" value="Unassembled WGS sequence"/>
</dbReference>
<dbReference type="AlphaFoldDB" id="A0A4Q7EL23"/>
<dbReference type="CDD" id="cd00081">
    <property type="entry name" value="Hint"/>
    <property type="match status" value="1"/>
</dbReference>
<dbReference type="Gene3D" id="2.170.16.10">
    <property type="entry name" value="Hedgehog/Intein (Hint) domain"/>
    <property type="match status" value="1"/>
</dbReference>
<dbReference type="EMBL" id="PPUZ01000010">
    <property type="protein sequence ID" value="RZM84329.1"/>
    <property type="molecule type" value="Genomic_DNA"/>
</dbReference>
<feature type="chain" id="PRO_5020195520" description="Hint domain-containing protein" evidence="1">
    <location>
        <begin position="22"/>
        <end position="259"/>
    </location>
</feature>
<evidence type="ECO:0000256" key="1">
    <source>
        <dbReference type="SAM" id="SignalP"/>
    </source>
</evidence>
<name>A0A4Q7EL23_9GAMM</name>
<organism evidence="2 3">
    <name type="scientific">Pseudoalteromonas rubra</name>
    <dbReference type="NCBI Taxonomy" id="43658"/>
    <lineage>
        <taxon>Bacteria</taxon>
        <taxon>Pseudomonadati</taxon>
        <taxon>Pseudomonadota</taxon>
        <taxon>Gammaproteobacteria</taxon>
        <taxon>Alteromonadales</taxon>
        <taxon>Pseudoalteromonadaceae</taxon>
        <taxon>Pseudoalteromonas</taxon>
    </lineage>
</organism>
<protein>
    <recommendedName>
        <fullName evidence="4">Hint domain-containing protein</fullName>
    </recommendedName>
</protein>